<feature type="transmembrane region" description="Helical" evidence="1">
    <location>
        <begin position="117"/>
        <end position="135"/>
    </location>
</feature>
<keyword evidence="2" id="KW-0496">Mitochondrion</keyword>
<keyword evidence="1" id="KW-1133">Transmembrane helix</keyword>
<evidence type="ECO:0000256" key="1">
    <source>
        <dbReference type="SAM" id="Phobius"/>
    </source>
</evidence>
<reference evidence="2" key="1">
    <citation type="submission" date="2011-01" db="EMBL/GenBank/DDBJ databases">
        <authorList>
            <person name="Chen H."/>
            <person name="Sun S."/>
            <person name="Sundberg P."/>
            <person name="Ren W."/>
            <person name="Norenburg J.L."/>
        </authorList>
    </citation>
    <scope>NUCLEOTIDE SEQUENCE</scope>
</reference>
<feature type="transmembrane region" description="Helical" evidence="1">
    <location>
        <begin position="82"/>
        <end position="105"/>
    </location>
</feature>
<name>I1SR43_9BILA</name>
<accession>I1SR43</accession>
<dbReference type="CTD" id="4541"/>
<geneLocation type="mitochondrion" evidence="2"/>
<dbReference type="AlphaFoldDB" id="I1SR43"/>
<feature type="transmembrane region" description="Helical" evidence="1">
    <location>
        <begin position="29"/>
        <end position="49"/>
    </location>
</feature>
<evidence type="ECO:0000313" key="2">
    <source>
        <dbReference type="EMBL" id="ADZ05363.1"/>
    </source>
</evidence>
<gene>
    <name evidence="2" type="primary">ND6</name>
</gene>
<reference evidence="2" key="2">
    <citation type="journal article" date="2012" name="BMC Genomics">
        <title>A comparative study of nemertean complete mitochondrial genomes, including two new ones for Nectonemertes cf. mirabilis and Zygeupolia rubens, may elucidate the fundamental pattern for the phylum Nemertea.</title>
        <authorList>
            <person name="Chen H.X."/>
            <person name="Sun S.C."/>
            <person name="Sundberg P."/>
            <person name="Ren W.C."/>
            <person name="Norenburg J.L."/>
        </authorList>
    </citation>
    <scope>NUCLEOTIDE SEQUENCE</scope>
</reference>
<dbReference type="EMBL" id="HQ997772">
    <property type="protein sequence ID" value="ADZ05363.1"/>
    <property type="molecule type" value="Genomic_DNA"/>
</dbReference>
<keyword evidence="1" id="KW-0472">Membrane</keyword>
<keyword evidence="1" id="KW-0812">Transmembrane</keyword>
<dbReference type="RefSeq" id="YP_006303210.1">
    <property type="nucleotide sequence ID" value="NC_017874.1"/>
</dbReference>
<protein>
    <submittedName>
        <fullName evidence="2">NADH dehydrogenase subunit 6</fullName>
    </submittedName>
</protein>
<proteinExistence type="predicted"/>
<dbReference type="GeneID" id="12798834"/>
<feature type="transmembrane region" description="Helical" evidence="1">
    <location>
        <begin position="54"/>
        <end position="76"/>
    </location>
</feature>
<sequence>MILLVVELLFCLFLSLVVLMQQPLSLAMILLVLCFLISVYMGFLFSSWFSLSLFLIYIGGMLVLFSYVLVLVPNFLVFLNGLWLFSLTFFFFFFSSFSETSMFFLSFSFEMFSGFNLFLYVGLGFILFLALISVVKICCFHEGAFRPFFTT</sequence>
<organism evidence="2">
    <name type="scientific">Nectonemertes cf. mirabilis HC-2011</name>
    <dbReference type="NCBI Taxonomy" id="992350"/>
    <lineage>
        <taxon>Eukaryota</taxon>
        <taxon>Metazoa</taxon>
        <taxon>Spiralia</taxon>
        <taxon>Lophotrochozoa</taxon>
        <taxon>Nemertea</taxon>
        <taxon>Enopla</taxon>
        <taxon>Hoplonemertea</taxon>
        <taxon>Monostilifera</taxon>
        <taxon>Eumonostilifera</taxon>
        <taxon>Nectonemertidae</taxon>
        <taxon>Nectonemertes</taxon>
    </lineage>
</organism>